<dbReference type="InterPro" id="IPR019605">
    <property type="entry name" value="Misato_II_tubulin-like"/>
</dbReference>
<dbReference type="SUPFAM" id="SSF52490">
    <property type="entry name" value="Tubulin nucleotide-binding domain-like"/>
    <property type="match status" value="1"/>
</dbReference>
<reference evidence="9" key="2">
    <citation type="submission" date="2014-06" db="EMBL/GenBank/DDBJ databases">
        <title>The complete genome of Blastobotrys (Arxula) adeninivorans LS3 - a yeast of biotechnological interest.</title>
        <authorList>
            <person name="Kunze G."/>
            <person name="Gaillardin C."/>
            <person name="Czernicka M."/>
            <person name="Durrens P."/>
            <person name="Martin T."/>
            <person name="Boer E."/>
            <person name="Gabaldon T."/>
            <person name="Cruz J."/>
            <person name="Talla E."/>
            <person name="Marck C."/>
            <person name="Goffeau A."/>
            <person name="Barbe V."/>
            <person name="Baret P."/>
            <person name="Baronian K."/>
            <person name="Beier S."/>
            <person name="Bleykasten C."/>
            <person name="Bode R."/>
            <person name="Casaregola S."/>
            <person name="Despons L."/>
            <person name="Fairhead C."/>
            <person name="Giersberg M."/>
            <person name="Gierski P."/>
            <person name="Hahnel U."/>
            <person name="Hartmann A."/>
            <person name="Jankowska D."/>
            <person name="Jubin C."/>
            <person name="Jung P."/>
            <person name="Lafontaine I."/>
            <person name="Leh-Louis V."/>
            <person name="Lemaire M."/>
            <person name="Marcet-Houben M."/>
            <person name="Mascher M."/>
            <person name="Morel G."/>
            <person name="Richard G.-F."/>
            <person name="Riechen J."/>
            <person name="Sacerdot C."/>
            <person name="Sarkar A."/>
            <person name="Savel G."/>
            <person name="Schacherer J."/>
            <person name="Sherman D."/>
            <person name="Straub M.-L."/>
            <person name="Stein N."/>
            <person name="Thierry A."/>
            <person name="Trautwein-Schult A."/>
            <person name="Westhof E."/>
            <person name="Worch S."/>
            <person name="Dujon B."/>
            <person name="Souciet J.-L."/>
            <person name="Wincker P."/>
            <person name="Scholz U."/>
            <person name="Neuveglise N."/>
        </authorList>
    </citation>
    <scope>NUCLEOTIDE SEQUENCE</scope>
    <source>
        <strain evidence="9">LS3</strain>
    </source>
</reference>
<dbReference type="GO" id="GO:0007005">
    <property type="term" value="P:mitochondrion organization"/>
    <property type="evidence" value="ECO:0007669"/>
    <property type="project" value="InterPro"/>
</dbReference>
<keyword evidence="6" id="KW-0496">Mitochondrion</keyword>
<evidence type="ECO:0000256" key="5">
    <source>
        <dbReference type="ARBA" id="ARBA00022030"/>
    </source>
</evidence>
<evidence type="ECO:0000259" key="8">
    <source>
        <dbReference type="Pfam" id="PF14881"/>
    </source>
</evidence>
<evidence type="ECO:0000313" key="9">
    <source>
        <dbReference type="EMBL" id="CDP37603.1"/>
    </source>
</evidence>
<reference evidence="9" key="1">
    <citation type="submission" date="2014-02" db="EMBL/GenBank/DDBJ databases">
        <authorList>
            <person name="Genoscope - CEA"/>
        </authorList>
    </citation>
    <scope>NUCLEOTIDE SEQUENCE</scope>
    <source>
        <strain evidence="9">LS3</strain>
    </source>
</reference>
<proteinExistence type="inferred from homology"/>
<accession>A0A060T9H4</accession>
<comment type="function">
    <text evidence="1">Involved in the partitioning of the mitochondrial organelle and mitochondrial DNA (mtDNA) inheritance.</text>
</comment>
<dbReference type="Pfam" id="PF10644">
    <property type="entry name" value="Misat_Tub_SegII"/>
    <property type="match status" value="1"/>
</dbReference>
<dbReference type="InterPro" id="IPR029209">
    <property type="entry name" value="DML1/Misato_tubulin"/>
</dbReference>
<evidence type="ECO:0000256" key="4">
    <source>
        <dbReference type="ARBA" id="ARBA00014097"/>
    </source>
</evidence>
<gene>
    <name evidence="9" type="ORF">GNLVRS02_ARAD1D15202g</name>
</gene>
<evidence type="ECO:0000256" key="6">
    <source>
        <dbReference type="ARBA" id="ARBA00023128"/>
    </source>
</evidence>
<dbReference type="Gene3D" id="3.40.50.1440">
    <property type="entry name" value="Tubulin/FtsZ, GTPase domain"/>
    <property type="match status" value="1"/>
</dbReference>
<dbReference type="InterPro" id="IPR049942">
    <property type="entry name" value="DML1/Misato"/>
</dbReference>
<protein>
    <recommendedName>
        <fullName evidence="4">Protein DML1</fullName>
    </recommendedName>
    <alternativeName>
        <fullName evidence="5">Protein dml1</fullName>
    </alternativeName>
</protein>
<evidence type="ECO:0000259" key="7">
    <source>
        <dbReference type="Pfam" id="PF10644"/>
    </source>
</evidence>
<dbReference type="GO" id="GO:0005739">
    <property type="term" value="C:mitochondrion"/>
    <property type="evidence" value="ECO:0007669"/>
    <property type="project" value="UniProtKB-SubCell"/>
</dbReference>
<dbReference type="PANTHER" id="PTHR13391">
    <property type="entry name" value="MITOCHONDRIAL DISTRIBUTION REGULATOR MISATO"/>
    <property type="match status" value="1"/>
</dbReference>
<evidence type="ECO:0000256" key="2">
    <source>
        <dbReference type="ARBA" id="ARBA00004173"/>
    </source>
</evidence>
<name>A0A060T9H4_BLAAD</name>
<feature type="domain" description="DML1/Misato tubulin" evidence="8">
    <location>
        <begin position="129"/>
        <end position="315"/>
    </location>
</feature>
<dbReference type="InterPro" id="IPR036525">
    <property type="entry name" value="Tubulin/FtsZ_GTPase_sf"/>
</dbReference>
<dbReference type="PANTHER" id="PTHR13391:SF0">
    <property type="entry name" value="PROTEIN MISATO HOMOLOG 1"/>
    <property type="match status" value="1"/>
</dbReference>
<feature type="domain" description="Misato Segment II tubulin-like" evidence="7">
    <location>
        <begin position="2"/>
        <end position="115"/>
    </location>
</feature>
<comment type="subcellular location">
    <subcellularLocation>
        <location evidence="2">Mitochondrion</location>
    </subcellularLocation>
</comment>
<organism evidence="9">
    <name type="scientific">Blastobotrys adeninivorans</name>
    <name type="common">Yeast</name>
    <name type="synonym">Arxula adeninivorans</name>
    <dbReference type="NCBI Taxonomy" id="409370"/>
    <lineage>
        <taxon>Eukaryota</taxon>
        <taxon>Fungi</taxon>
        <taxon>Dikarya</taxon>
        <taxon>Ascomycota</taxon>
        <taxon>Saccharomycotina</taxon>
        <taxon>Dipodascomycetes</taxon>
        <taxon>Dipodascales</taxon>
        <taxon>Trichomonascaceae</taxon>
        <taxon>Blastobotrys</taxon>
    </lineage>
</organism>
<evidence type="ECO:0000256" key="3">
    <source>
        <dbReference type="ARBA" id="ARBA00008507"/>
    </source>
</evidence>
<dbReference type="EMBL" id="HG937694">
    <property type="protein sequence ID" value="CDP37603.1"/>
    <property type="molecule type" value="Genomic_DNA"/>
</dbReference>
<dbReference type="PhylomeDB" id="A0A060T9H4"/>
<sequence>MHEIVHFSLSSTANHTHAHFYNAQNSYFVYDDRQVKNSLVDPTVLFTMGKGVTPRALIWDMRGGFGSMKRSNAVYDQENDSQGNAVPNSAVWTSDQVDKIVEQPVARHPYQQALDNWTPETQSSLHGLLSAKNTLYWSDYLDLYYHPSSLLTLPDWEYHPTDYPKGRSRGAGESAFLDYSVGASQWEDMSNKGEYLDTHFRPMLENCDVMSGLSITSEVDSAWGAFTGLMLAELREDYIPKTTIFTWAIHDNAKLPMQRRVSRAQSVLPLVQNSDLYIPMGASPATMSNMGLDPSSQWHLGALYNFPLESFSVLSSLRKMDERLSMQALADMLQNGTQRNICSAFAAIEDRTIDYSVSGLSGQGNHVFSKTAVLRPPVEESAAPPTAQGKLQQLSLQDILNSTNPLADLSKDPWKHFGQDELTEKGTPLSALHRIECPQPFNQRPSLPDGIIGPHDHLYTSLTIDNGPYDDLNNMAKLLSMGLRTDESRDMAEDYYAQAEQYQFGSEEEDFDDD</sequence>
<dbReference type="Pfam" id="PF14881">
    <property type="entry name" value="Tubulin_3"/>
    <property type="match status" value="1"/>
</dbReference>
<comment type="similarity">
    <text evidence="3">Belongs to the misato family.</text>
</comment>
<evidence type="ECO:0000256" key="1">
    <source>
        <dbReference type="ARBA" id="ARBA00003757"/>
    </source>
</evidence>
<dbReference type="AlphaFoldDB" id="A0A060T9H4"/>